<dbReference type="SUPFAM" id="SSF53756">
    <property type="entry name" value="UDP-Glycosyltransferase/glycogen phosphorylase"/>
    <property type="match status" value="1"/>
</dbReference>
<evidence type="ECO:0000313" key="2">
    <source>
        <dbReference type="EMBL" id="EJW97312.1"/>
    </source>
</evidence>
<protein>
    <submittedName>
        <fullName evidence="2">Glycosyltransferase, group 1 family protein</fullName>
    </submittedName>
</protein>
<accession>J9G693</accession>
<dbReference type="Gene3D" id="3.40.50.2000">
    <property type="entry name" value="Glycogen Phosphorylase B"/>
    <property type="match status" value="2"/>
</dbReference>
<dbReference type="PANTHER" id="PTHR12526">
    <property type="entry name" value="GLYCOSYLTRANSFERASE"/>
    <property type="match status" value="1"/>
</dbReference>
<name>J9G693_9ZZZZ</name>
<organism evidence="2">
    <name type="scientific">gut metagenome</name>
    <dbReference type="NCBI Taxonomy" id="749906"/>
    <lineage>
        <taxon>unclassified sequences</taxon>
        <taxon>metagenomes</taxon>
        <taxon>organismal metagenomes</taxon>
    </lineage>
</organism>
<proteinExistence type="predicted"/>
<reference evidence="2" key="1">
    <citation type="journal article" date="2012" name="PLoS ONE">
        <title>Gene sets for utilization of primary and secondary nutrition supplies in the distal gut of endangered iberian lynx.</title>
        <authorList>
            <person name="Alcaide M."/>
            <person name="Messina E."/>
            <person name="Richter M."/>
            <person name="Bargiela R."/>
            <person name="Peplies J."/>
            <person name="Huws S.A."/>
            <person name="Newbold C.J."/>
            <person name="Golyshin P.N."/>
            <person name="Simon M.A."/>
            <person name="Lopez G."/>
            <person name="Yakimov M.M."/>
            <person name="Ferrer M."/>
        </authorList>
    </citation>
    <scope>NUCLEOTIDE SEQUENCE</scope>
</reference>
<dbReference type="GO" id="GO:0016740">
    <property type="term" value="F:transferase activity"/>
    <property type="evidence" value="ECO:0007669"/>
    <property type="project" value="UniProtKB-KW"/>
</dbReference>
<dbReference type="InterPro" id="IPR028098">
    <property type="entry name" value="Glyco_trans_4-like_N"/>
</dbReference>
<dbReference type="EMBL" id="AMCI01004831">
    <property type="protein sequence ID" value="EJW97312.1"/>
    <property type="molecule type" value="Genomic_DNA"/>
</dbReference>
<gene>
    <name evidence="2" type="ORF">EVA_14576</name>
</gene>
<dbReference type="PANTHER" id="PTHR12526:SF637">
    <property type="entry name" value="GLYCOSYLTRANSFERASE EPSF-RELATED"/>
    <property type="match status" value="1"/>
</dbReference>
<evidence type="ECO:0000259" key="1">
    <source>
        <dbReference type="Pfam" id="PF13439"/>
    </source>
</evidence>
<comment type="caution">
    <text evidence="2">The sequence shown here is derived from an EMBL/GenBank/DDBJ whole genome shotgun (WGS) entry which is preliminary data.</text>
</comment>
<dbReference type="Pfam" id="PF13439">
    <property type="entry name" value="Glyco_transf_4"/>
    <property type="match status" value="1"/>
</dbReference>
<keyword evidence="2" id="KW-0808">Transferase</keyword>
<feature type="domain" description="Glycosyltransferase subfamily 4-like N-terminal" evidence="1">
    <location>
        <begin position="31"/>
        <end position="237"/>
    </location>
</feature>
<dbReference type="CDD" id="cd03825">
    <property type="entry name" value="GT4_WcaC-like"/>
    <property type="match status" value="1"/>
</dbReference>
<dbReference type="AlphaFoldDB" id="J9G693"/>
<sequence>MNYVFVISQIILNFALKIMRVLLVNTSEYTGGASIAANRLMKALNRNGVEAEMLVRDRKTQNPRVVALPASPLLKAKFLWERFSIMLNNRFSKENLFALDPGICGNDITRLPVFERADVIHLHWVNQAMLSLADIRKIVQSGKPVVWTLHDMWACTGICHQADTCEGWLHACGHCPMLKAGGSHDLSYRTFIRKQQLYAASKIHFVTCSDWLADICRQSPLLQGKSVTSIPNPIDVQLFSPGDKMSARILLSLPTDKLIVLFVAYKATDKNKGIDYLIEAMRLLRERNPQLTDRIALVTVGREANLLRDRFACKSYPFEYVGSEQEMLQFYRAADLLAMPTLMDNLPNTVVEAMACGLPCVASRVGGLPQMITHGVDGYLSRLRDAEDFSKGLEFVLTSPDFARMGTAARTKVLHTYSEEAVVRRYLGVYENV</sequence>
<dbReference type="Pfam" id="PF13692">
    <property type="entry name" value="Glyco_trans_1_4"/>
    <property type="match status" value="1"/>
</dbReference>